<dbReference type="PROSITE" id="PS51257">
    <property type="entry name" value="PROKAR_LIPOPROTEIN"/>
    <property type="match status" value="1"/>
</dbReference>
<dbReference type="Pfam" id="PF13624">
    <property type="entry name" value="SurA_N_3"/>
    <property type="match status" value="1"/>
</dbReference>
<accession>A0A174ECC1</accession>
<evidence type="ECO:0000256" key="3">
    <source>
        <dbReference type="ARBA" id="ARBA00022729"/>
    </source>
</evidence>
<dbReference type="Pfam" id="PF13145">
    <property type="entry name" value="Rotamase_2"/>
    <property type="match status" value="1"/>
</dbReference>
<protein>
    <recommendedName>
        <fullName evidence="2">peptidylprolyl isomerase</fullName>
        <ecNumber evidence="2">5.2.1.8</ecNumber>
    </recommendedName>
</protein>
<feature type="chain" id="PRO_5038529358" description="peptidylprolyl isomerase" evidence="7">
    <location>
        <begin position="22"/>
        <end position="347"/>
    </location>
</feature>
<dbReference type="Gene3D" id="1.10.4030.10">
    <property type="entry name" value="Porin chaperone SurA, peptide-binding domain"/>
    <property type="match status" value="1"/>
</dbReference>
<organism evidence="9 10">
    <name type="scientific">Clostridium disporicum</name>
    <dbReference type="NCBI Taxonomy" id="84024"/>
    <lineage>
        <taxon>Bacteria</taxon>
        <taxon>Bacillati</taxon>
        <taxon>Bacillota</taxon>
        <taxon>Clostridia</taxon>
        <taxon>Eubacteriales</taxon>
        <taxon>Clostridiaceae</taxon>
        <taxon>Clostridium</taxon>
    </lineage>
</organism>
<dbReference type="RefSeq" id="WP_055265053.1">
    <property type="nucleotide sequence ID" value="NZ_CABIXQ010000008.1"/>
</dbReference>
<dbReference type="Proteomes" id="UP000095594">
    <property type="component" value="Unassembled WGS sequence"/>
</dbReference>
<keyword evidence="4 6" id="KW-0697">Rotamase</keyword>
<dbReference type="AlphaFoldDB" id="A0A174ECC1"/>
<dbReference type="GO" id="GO:0003755">
    <property type="term" value="F:peptidyl-prolyl cis-trans isomerase activity"/>
    <property type="evidence" value="ECO:0007669"/>
    <property type="project" value="UniProtKB-KW"/>
</dbReference>
<dbReference type="PROSITE" id="PS50198">
    <property type="entry name" value="PPIC_PPIASE_2"/>
    <property type="match status" value="1"/>
</dbReference>
<dbReference type="InterPro" id="IPR050245">
    <property type="entry name" value="PrsA_foldase"/>
</dbReference>
<evidence type="ECO:0000256" key="7">
    <source>
        <dbReference type="SAM" id="SignalP"/>
    </source>
</evidence>
<evidence type="ECO:0000256" key="5">
    <source>
        <dbReference type="ARBA" id="ARBA00023235"/>
    </source>
</evidence>
<keyword evidence="3 7" id="KW-0732">Signal</keyword>
<dbReference type="InterPro" id="IPR027304">
    <property type="entry name" value="Trigger_fact/SurA_dom_sf"/>
</dbReference>
<evidence type="ECO:0000256" key="4">
    <source>
        <dbReference type="ARBA" id="ARBA00023110"/>
    </source>
</evidence>
<evidence type="ECO:0000259" key="8">
    <source>
        <dbReference type="PROSITE" id="PS50198"/>
    </source>
</evidence>
<evidence type="ECO:0000313" key="9">
    <source>
        <dbReference type="EMBL" id="CUO34987.1"/>
    </source>
</evidence>
<dbReference type="SUPFAM" id="SSF54534">
    <property type="entry name" value="FKBP-like"/>
    <property type="match status" value="1"/>
</dbReference>
<dbReference type="NCBIfam" id="NF000809">
    <property type="entry name" value="PRK00059.1"/>
    <property type="match status" value="1"/>
</dbReference>
<keyword evidence="5 6" id="KW-0413">Isomerase</keyword>
<feature type="signal peptide" evidence="7">
    <location>
        <begin position="1"/>
        <end position="21"/>
    </location>
</feature>
<evidence type="ECO:0000256" key="1">
    <source>
        <dbReference type="ARBA" id="ARBA00000971"/>
    </source>
</evidence>
<reference evidence="9 10" key="1">
    <citation type="submission" date="2015-09" db="EMBL/GenBank/DDBJ databases">
        <authorList>
            <consortium name="Pathogen Informatics"/>
        </authorList>
    </citation>
    <scope>NUCLEOTIDE SEQUENCE [LARGE SCALE GENOMIC DNA]</scope>
    <source>
        <strain evidence="9 10">2789STDY5834856</strain>
    </source>
</reference>
<gene>
    <name evidence="9" type="primary">prsA_1</name>
    <name evidence="9" type="ORF">ERS852471_01402</name>
</gene>
<sequence>MRRIKRIVLAAVVATMAFSMAGCNLIQKTPEAIQNTVLAKVGSEKITLGDVDTELKADIDYLKEQYGEDFESNIDDDLKARLKEVRQQVLEALVEEKVLYLEAEKRGLVPTQEELDKEVAERTAEIQEAWGGEEAFAQAKEYYGYTDETFKEFLENQVVIQKVKDDMFKDINITDDQINKYYEEHKDEYVNYGQADARHLLFQTEEEANAASEKIKSGETTFDALFTEYEGNKAKATATDATEEDQALPIAEDLGTVSHNQSNYDPLFLEGLKPLKEGEVSEPIKGYYGYHIIEATNVTETTPKEFNDELKEEIKATLENEEKNSIYENELASLKKEYKVKLYENRL</sequence>
<dbReference type="SUPFAM" id="SSF109998">
    <property type="entry name" value="Triger factor/SurA peptide-binding domain-like"/>
    <property type="match status" value="1"/>
</dbReference>
<evidence type="ECO:0000313" key="10">
    <source>
        <dbReference type="Proteomes" id="UP000095594"/>
    </source>
</evidence>
<evidence type="ECO:0000256" key="6">
    <source>
        <dbReference type="PROSITE-ProRule" id="PRU00278"/>
    </source>
</evidence>
<name>A0A174ECC1_9CLOT</name>
<dbReference type="OrthoDB" id="14196at2"/>
<dbReference type="InterPro" id="IPR046357">
    <property type="entry name" value="PPIase_dom_sf"/>
</dbReference>
<dbReference type="EMBL" id="CYZX01000008">
    <property type="protein sequence ID" value="CUO34987.1"/>
    <property type="molecule type" value="Genomic_DNA"/>
</dbReference>
<dbReference type="Gene3D" id="3.10.50.40">
    <property type="match status" value="1"/>
</dbReference>
<feature type="domain" description="PpiC" evidence="8">
    <location>
        <begin position="192"/>
        <end position="297"/>
    </location>
</feature>
<dbReference type="PANTHER" id="PTHR47245">
    <property type="entry name" value="PEPTIDYLPROLYL ISOMERASE"/>
    <property type="match status" value="1"/>
</dbReference>
<proteinExistence type="predicted"/>
<dbReference type="EC" id="5.2.1.8" evidence="2"/>
<comment type="catalytic activity">
    <reaction evidence="1">
        <text>[protein]-peptidylproline (omega=180) = [protein]-peptidylproline (omega=0)</text>
        <dbReference type="Rhea" id="RHEA:16237"/>
        <dbReference type="Rhea" id="RHEA-COMP:10747"/>
        <dbReference type="Rhea" id="RHEA-COMP:10748"/>
        <dbReference type="ChEBI" id="CHEBI:83833"/>
        <dbReference type="ChEBI" id="CHEBI:83834"/>
        <dbReference type="EC" id="5.2.1.8"/>
    </reaction>
</comment>
<dbReference type="PANTHER" id="PTHR47245:SF1">
    <property type="entry name" value="FOLDASE PROTEIN PRSA"/>
    <property type="match status" value="1"/>
</dbReference>
<dbReference type="InterPro" id="IPR000297">
    <property type="entry name" value="PPIase_PpiC"/>
</dbReference>
<evidence type="ECO:0000256" key="2">
    <source>
        <dbReference type="ARBA" id="ARBA00013194"/>
    </source>
</evidence>